<dbReference type="RefSeq" id="WP_160848675.1">
    <property type="nucleotide sequence ID" value="NZ_WMEQ01000008.1"/>
</dbReference>
<sequence length="298" mass="32522">MEQDLKWKSKANRPEAADQSQYHIRCRPGDVSKYVLLPGDPDRVGKMADLWDTKEHIATYREHVTYTGDVEGVNISACSTGAGGPSTASALEELAEIGADTFIRVGTCGAMQEDIDPGDLIICAGAVRSDGTSDQYVDDKYPAVANQEVVMALIEAAERLGVKYHVGIGYTAASFFCGQGRPGYNNFQQSWMQTIMSDMQRAGVLNFEMEAATVLTLSSLFRLRAGAIFTAVANRVRDEFEYKGAGVDQSIAVATEAVKILNHWDELKKRSGKPYFYPSLLNNEKEVVGTEGKAVTPN</sequence>
<feature type="region of interest" description="Disordered" evidence="1">
    <location>
        <begin position="1"/>
        <end position="20"/>
    </location>
</feature>
<dbReference type="EMBL" id="WMEQ01000008">
    <property type="protein sequence ID" value="MYL34387.1"/>
    <property type="molecule type" value="Genomic_DNA"/>
</dbReference>
<dbReference type="PANTHER" id="PTHR43691">
    <property type="entry name" value="URIDINE PHOSPHORYLASE"/>
    <property type="match status" value="1"/>
</dbReference>
<dbReference type="GO" id="GO:0005829">
    <property type="term" value="C:cytosol"/>
    <property type="evidence" value="ECO:0007669"/>
    <property type="project" value="TreeGrafter"/>
</dbReference>
<proteinExistence type="predicted"/>
<dbReference type="Pfam" id="PF01048">
    <property type="entry name" value="PNP_UDP_1"/>
    <property type="match status" value="1"/>
</dbReference>
<dbReference type="InterPro" id="IPR035994">
    <property type="entry name" value="Nucleoside_phosphorylase_sf"/>
</dbReference>
<dbReference type="GO" id="GO:0009116">
    <property type="term" value="P:nucleoside metabolic process"/>
    <property type="evidence" value="ECO:0007669"/>
    <property type="project" value="InterPro"/>
</dbReference>
<evidence type="ECO:0000256" key="1">
    <source>
        <dbReference type="SAM" id="MobiDB-lite"/>
    </source>
</evidence>
<feature type="compositionally biased region" description="Basic and acidic residues" evidence="1">
    <location>
        <begin position="1"/>
        <end position="16"/>
    </location>
</feature>
<dbReference type="CDD" id="cd17767">
    <property type="entry name" value="UP_EcUdp-like"/>
    <property type="match status" value="1"/>
</dbReference>
<dbReference type="Proteomes" id="UP000468638">
    <property type="component" value="Unassembled WGS sequence"/>
</dbReference>
<dbReference type="Gene3D" id="3.40.50.1580">
    <property type="entry name" value="Nucleoside phosphorylase domain"/>
    <property type="match status" value="1"/>
</dbReference>
<dbReference type="SUPFAM" id="SSF53167">
    <property type="entry name" value="Purine and uridine phosphorylases"/>
    <property type="match status" value="1"/>
</dbReference>
<evidence type="ECO:0000259" key="2">
    <source>
        <dbReference type="Pfam" id="PF01048"/>
    </source>
</evidence>
<dbReference type="OrthoDB" id="9772602at2"/>
<comment type="caution">
    <text evidence="3">The sequence shown here is derived from an EMBL/GenBank/DDBJ whole genome shotgun (WGS) entry which is preliminary data.</text>
</comment>
<evidence type="ECO:0000313" key="4">
    <source>
        <dbReference type="Proteomes" id="UP000468638"/>
    </source>
</evidence>
<dbReference type="GO" id="GO:0003824">
    <property type="term" value="F:catalytic activity"/>
    <property type="evidence" value="ECO:0007669"/>
    <property type="project" value="InterPro"/>
</dbReference>
<feature type="domain" description="Nucleoside phosphorylase" evidence="2">
    <location>
        <begin position="33"/>
        <end position="239"/>
    </location>
</feature>
<reference evidence="3 4" key="1">
    <citation type="submission" date="2019-11" db="EMBL/GenBank/DDBJ databases">
        <title>Genome sequences of 17 halophilic strains isolated from different environments.</title>
        <authorList>
            <person name="Furrow R.E."/>
        </authorList>
    </citation>
    <scope>NUCLEOTIDE SEQUENCE [LARGE SCALE GENOMIC DNA]</scope>
    <source>
        <strain evidence="3 4">22514_16_FS</strain>
    </source>
</reference>
<dbReference type="InterPro" id="IPR000845">
    <property type="entry name" value="Nucleoside_phosphorylase_d"/>
</dbReference>
<dbReference type="AlphaFoldDB" id="A0A6I5A0R0"/>
<evidence type="ECO:0000313" key="3">
    <source>
        <dbReference type="EMBL" id="MYL34387.1"/>
    </source>
</evidence>
<protein>
    <submittedName>
        <fullName evidence="3">Uridine phosphorylase</fullName>
    </submittedName>
</protein>
<accession>A0A6I5A0R0</accession>
<name>A0A6I5A0R0_9BACI</name>
<organism evidence="3 4">
    <name type="scientific">Pontibacillus yanchengensis</name>
    <dbReference type="NCBI Taxonomy" id="462910"/>
    <lineage>
        <taxon>Bacteria</taxon>
        <taxon>Bacillati</taxon>
        <taxon>Bacillota</taxon>
        <taxon>Bacilli</taxon>
        <taxon>Bacillales</taxon>
        <taxon>Bacillaceae</taxon>
        <taxon>Pontibacillus</taxon>
    </lineage>
</organism>
<dbReference type="PANTHER" id="PTHR43691:SF13">
    <property type="entry name" value="URIDINE PHOSPHORYLASE"/>
    <property type="match status" value="1"/>
</dbReference>
<gene>
    <name evidence="3" type="ORF">GLW05_12340</name>
</gene>